<feature type="compositionally biased region" description="Basic and acidic residues" evidence="1">
    <location>
        <begin position="261"/>
        <end position="277"/>
    </location>
</feature>
<keyword evidence="5" id="KW-1185">Reference proteome</keyword>
<evidence type="ECO:0000313" key="5">
    <source>
        <dbReference type="Proteomes" id="UP001648503"/>
    </source>
</evidence>
<sequence length="466" mass="49380">MHFPIITRRSQATTANAMLMLLSAVATSVSATPTLHDLHKTTVHLNPMGLTKKPVVNKVAATTNATTSKSGGKDGAKAKALVPVEPSTSASHFVVSVQRVDMLVEDGASDDDDKTSKADTKTSGLVGAKYSQVLLTFDVNPVTGKVVVNDVPVPMGISQVVVHAKTIISIGKKTDRKTALAAFDKGIIKVEVAAVGSDVHREGIVIRRIVIAERIIEVNGKMVTQGDRIQQVIEIFPDGTVVHGKPCNETDGSEPLTLPAAHKDDTPAVASKDDSDCSDKVAAKAPLGNKSKMVTGTLSSTEHQSIDSADESSPVAPHVHAYNQALSWIHSQKTYVKVLMCLSWSMLVAGISFFVLHIVSSVVSMVAARRTLCQHQPVAAIDVEGRTCDDYDAYNAKYQQSLADAKTADADGHEKSTEPLPAYCPDAASPADPLLARESIDSAAYTTVGLNGYASVPNNTSTQPRQ</sequence>
<name>A0ABQ8FBR4_9FUNG</name>
<feature type="compositionally biased region" description="Basic and acidic residues" evidence="1">
    <location>
        <begin position="406"/>
        <end position="417"/>
    </location>
</feature>
<keyword evidence="2" id="KW-0472">Membrane</keyword>
<evidence type="ECO:0000256" key="2">
    <source>
        <dbReference type="SAM" id="Phobius"/>
    </source>
</evidence>
<evidence type="ECO:0000256" key="3">
    <source>
        <dbReference type="SAM" id="SignalP"/>
    </source>
</evidence>
<feature type="chain" id="PRO_5045634317" evidence="3">
    <location>
        <begin position="32"/>
        <end position="466"/>
    </location>
</feature>
<comment type="caution">
    <text evidence="4">The sequence shown here is derived from an EMBL/GenBank/DDBJ whole genome shotgun (WGS) entry which is preliminary data.</text>
</comment>
<reference evidence="4 5" key="1">
    <citation type="submission" date="2021-02" db="EMBL/GenBank/DDBJ databases">
        <title>Variation within the Batrachochytrium salamandrivorans European outbreak.</title>
        <authorList>
            <person name="Kelly M."/>
            <person name="Pasmans F."/>
            <person name="Shea T.P."/>
            <person name="Munoz J.F."/>
            <person name="Carranza S."/>
            <person name="Cuomo C.A."/>
            <person name="Martel A."/>
        </authorList>
    </citation>
    <scope>NUCLEOTIDE SEQUENCE [LARGE SCALE GENOMIC DNA]</scope>
    <source>
        <strain evidence="4 5">AMFP18/2</strain>
    </source>
</reference>
<protein>
    <submittedName>
        <fullName evidence="4">Uncharacterized protein</fullName>
    </submittedName>
</protein>
<proteinExistence type="predicted"/>
<feature type="compositionally biased region" description="Polar residues" evidence="1">
    <location>
        <begin position="292"/>
        <end position="307"/>
    </location>
</feature>
<feature type="region of interest" description="Disordered" evidence="1">
    <location>
        <begin position="405"/>
        <end position="429"/>
    </location>
</feature>
<evidence type="ECO:0000256" key="1">
    <source>
        <dbReference type="SAM" id="MobiDB-lite"/>
    </source>
</evidence>
<keyword evidence="2" id="KW-1133">Transmembrane helix</keyword>
<evidence type="ECO:0000313" key="4">
    <source>
        <dbReference type="EMBL" id="KAH6595285.1"/>
    </source>
</evidence>
<feature type="transmembrane region" description="Helical" evidence="2">
    <location>
        <begin position="342"/>
        <end position="367"/>
    </location>
</feature>
<gene>
    <name evidence="4" type="ORF">BASA50_005928</name>
</gene>
<keyword evidence="2" id="KW-0812">Transmembrane</keyword>
<dbReference type="EMBL" id="JAFCIX010000311">
    <property type="protein sequence ID" value="KAH6595285.1"/>
    <property type="molecule type" value="Genomic_DNA"/>
</dbReference>
<dbReference type="Proteomes" id="UP001648503">
    <property type="component" value="Unassembled WGS sequence"/>
</dbReference>
<organism evidence="4 5">
    <name type="scientific">Batrachochytrium salamandrivorans</name>
    <dbReference type="NCBI Taxonomy" id="1357716"/>
    <lineage>
        <taxon>Eukaryota</taxon>
        <taxon>Fungi</taxon>
        <taxon>Fungi incertae sedis</taxon>
        <taxon>Chytridiomycota</taxon>
        <taxon>Chytridiomycota incertae sedis</taxon>
        <taxon>Chytridiomycetes</taxon>
        <taxon>Rhizophydiales</taxon>
        <taxon>Rhizophydiales incertae sedis</taxon>
        <taxon>Batrachochytrium</taxon>
    </lineage>
</organism>
<keyword evidence="3" id="KW-0732">Signal</keyword>
<accession>A0ABQ8FBR4</accession>
<feature type="signal peptide" evidence="3">
    <location>
        <begin position="1"/>
        <end position="31"/>
    </location>
</feature>
<feature type="region of interest" description="Disordered" evidence="1">
    <location>
        <begin position="292"/>
        <end position="313"/>
    </location>
</feature>
<feature type="region of interest" description="Disordered" evidence="1">
    <location>
        <begin position="248"/>
        <end position="277"/>
    </location>
</feature>